<evidence type="ECO:0000256" key="9">
    <source>
        <dbReference type="ARBA" id="ARBA00023136"/>
    </source>
</evidence>
<dbReference type="GO" id="GO:0005886">
    <property type="term" value="C:plasma membrane"/>
    <property type="evidence" value="ECO:0007669"/>
    <property type="project" value="UniProtKB-SubCell"/>
</dbReference>
<evidence type="ECO:0000256" key="1">
    <source>
        <dbReference type="ARBA" id="ARBA00004377"/>
    </source>
</evidence>
<evidence type="ECO:0000256" key="3">
    <source>
        <dbReference type="ARBA" id="ARBA00022448"/>
    </source>
</evidence>
<keyword evidence="5 10" id="KW-0997">Cell inner membrane</keyword>
<evidence type="ECO:0000256" key="4">
    <source>
        <dbReference type="ARBA" id="ARBA00022475"/>
    </source>
</evidence>
<comment type="function">
    <text evidence="10">Inner membrane component of the type II secretion system required for the energy-dependent secretion of extracellular factors such as proteases and toxins from the periplasm.</text>
</comment>
<comment type="caution">
    <text evidence="12">The sequence shown here is derived from an EMBL/GenBank/DDBJ whole genome shotgun (WGS) entry which is preliminary data.</text>
</comment>
<protein>
    <recommendedName>
        <fullName evidence="10">Type II secretion system protein M</fullName>
        <shortName evidence="10">T2SS protein M</shortName>
    </recommendedName>
    <alternativeName>
        <fullName evidence="10">General secretion pathway protein M</fullName>
    </alternativeName>
</protein>
<dbReference type="Pfam" id="PF04612">
    <property type="entry name" value="T2SSM"/>
    <property type="match status" value="1"/>
</dbReference>
<evidence type="ECO:0000313" key="12">
    <source>
        <dbReference type="EMBL" id="RUO76273.1"/>
    </source>
</evidence>
<comment type="subcellular location">
    <subcellularLocation>
        <location evidence="1">Cell inner membrane</location>
        <topology evidence="1">Single-pass membrane protein</topology>
    </subcellularLocation>
</comment>
<dbReference type="EMBL" id="PIQF01000002">
    <property type="protein sequence ID" value="RUO76273.1"/>
    <property type="molecule type" value="Genomic_DNA"/>
</dbReference>
<evidence type="ECO:0000256" key="2">
    <source>
        <dbReference type="ARBA" id="ARBA00010637"/>
    </source>
</evidence>
<dbReference type="SUPFAM" id="SSF103054">
    <property type="entry name" value="General secretion pathway protein M, EpsM"/>
    <property type="match status" value="1"/>
</dbReference>
<dbReference type="GO" id="GO:0015628">
    <property type="term" value="P:protein secretion by the type II secretion system"/>
    <property type="evidence" value="ECO:0007669"/>
    <property type="project" value="InterPro"/>
</dbReference>
<dbReference type="InterPro" id="IPR007690">
    <property type="entry name" value="T2SS_GspM"/>
</dbReference>
<keyword evidence="8 11" id="KW-1133">Transmembrane helix</keyword>
<evidence type="ECO:0000256" key="7">
    <source>
        <dbReference type="ARBA" id="ARBA00022927"/>
    </source>
</evidence>
<evidence type="ECO:0000313" key="13">
    <source>
        <dbReference type="Proteomes" id="UP000287908"/>
    </source>
</evidence>
<reference evidence="12 13" key="1">
    <citation type="journal article" date="2011" name="Front. Microbiol.">
        <title>Genomic signatures of strain selection and enhancement in Bacillus atrophaeus var. globigii, a historical biowarfare simulant.</title>
        <authorList>
            <person name="Gibbons H.S."/>
            <person name="Broomall S.M."/>
            <person name="McNew L.A."/>
            <person name="Daligault H."/>
            <person name="Chapman C."/>
            <person name="Bruce D."/>
            <person name="Karavis M."/>
            <person name="Krepps M."/>
            <person name="McGregor P.A."/>
            <person name="Hong C."/>
            <person name="Park K.H."/>
            <person name="Akmal A."/>
            <person name="Feldman A."/>
            <person name="Lin J.S."/>
            <person name="Chang W.E."/>
            <person name="Higgs B.W."/>
            <person name="Demirev P."/>
            <person name="Lindquist J."/>
            <person name="Liem A."/>
            <person name="Fochler E."/>
            <person name="Read T.D."/>
            <person name="Tapia R."/>
            <person name="Johnson S."/>
            <person name="Bishop-Lilly K.A."/>
            <person name="Detter C."/>
            <person name="Han C."/>
            <person name="Sozhamannan S."/>
            <person name="Rosenzweig C.N."/>
            <person name="Skowronski E.W."/>
        </authorList>
    </citation>
    <scope>NUCLEOTIDE SEQUENCE [LARGE SCALE GENOMIC DNA]</scope>
    <source>
        <strain evidence="12 13">CL-SP19</strain>
    </source>
</reference>
<gene>
    <name evidence="12" type="ORF">CWI81_06530</name>
</gene>
<keyword evidence="6 11" id="KW-0812">Transmembrane</keyword>
<comment type="similarity">
    <text evidence="2 10">Belongs to the GSP M family.</text>
</comment>
<accession>A0A432ZE87</accession>
<dbReference type="Proteomes" id="UP000287908">
    <property type="component" value="Unassembled WGS sequence"/>
</dbReference>
<feature type="transmembrane region" description="Helical" evidence="11">
    <location>
        <begin position="28"/>
        <end position="46"/>
    </location>
</feature>
<evidence type="ECO:0000256" key="6">
    <source>
        <dbReference type="ARBA" id="ARBA00022692"/>
    </source>
</evidence>
<dbReference type="PIRSF" id="PIRSF006291">
    <property type="entry name" value="GspM"/>
    <property type="match status" value="1"/>
</dbReference>
<dbReference type="OrthoDB" id="6624834at2"/>
<evidence type="ECO:0000256" key="5">
    <source>
        <dbReference type="ARBA" id="ARBA00022519"/>
    </source>
</evidence>
<dbReference type="Gene3D" id="3.30.1360.100">
    <property type="entry name" value="General secretion pathway protein M, EpsM"/>
    <property type="match status" value="1"/>
</dbReference>
<keyword evidence="3 10" id="KW-0813">Transport</keyword>
<name>A0A432ZE87_9GAMM</name>
<keyword evidence="4 10" id="KW-1003">Cell membrane</keyword>
<sequence length="171" mass="19672">MQQRLQNHSFYQQAQQRWLALNEREQRLLRVLTIVLGIAVLYFVIWQPSVSALQQANQRVAAQQQQLSWVQQTLARYQAAKDRAPQRTRNDESVSQRINSAARALELDIARLQPQQDSVLVSIDDADFKQVLELIAQLESRFQLQVETADIAKLDSPGQVRVRQLLVTEAL</sequence>
<dbReference type="AlphaFoldDB" id="A0A432ZE87"/>
<dbReference type="InterPro" id="IPR023229">
    <property type="entry name" value="T2SS_M_periplasmic_sf"/>
</dbReference>
<evidence type="ECO:0000256" key="10">
    <source>
        <dbReference type="PIRNR" id="PIRNR006291"/>
    </source>
</evidence>
<organism evidence="12 13">
    <name type="scientific">Idiomarina seosinensis</name>
    <dbReference type="NCBI Taxonomy" id="281739"/>
    <lineage>
        <taxon>Bacteria</taxon>
        <taxon>Pseudomonadati</taxon>
        <taxon>Pseudomonadota</taxon>
        <taxon>Gammaproteobacteria</taxon>
        <taxon>Alteromonadales</taxon>
        <taxon>Idiomarinaceae</taxon>
        <taxon>Idiomarina</taxon>
    </lineage>
</organism>
<evidence type="ECO:0000256" key="11">
    <source>
        <dbReference type="SAM" id="Phobius"/>
    </source>
</evidence>
<evidence type="ECO:0000256" key="8">
    <source>
        <dbReference type="ARBA" id="ARBA00022989"/>
    </source>
</evidence>
<keyword evidence="9 10" id="KW-0472">Membrane</keyword>
<proteinExistence type="inferred from homology"/>
<keyword evidence="13" id="KW-1185">Reference proteome</keyword>
<dbReference type="GO" id="GO:0015627">
    <property type="term" value="C:type II protein secretion system complex"/>
    <property type="evidence" value="ECO:0007669"/>
    <property type="project" value="InterPro"/>
</dbReference>
<keyword evidence="7 10" id="KW-0653">Protein transport</keyword>